<sequence length="74" mass="8286">MTWDLVHSLLLTFGVLGSSFSPCWPSCLHDEGLHTGRRGRNTEVREAHTRNSGILSEERKDEARFMTGDIGTRG</sequence>
<protein>
    <submittedName>
        <fullName evidence="2">Putative secreted protein</fullName>
    </submittedName>
</protein>
<proteinExistence type="predicted"/>
<feature type="chain" id="PRO_5020025013" evidence="1">
    <location>
        <begin position="18"/>
        <end position="74"/>
    </location>
</feature>
<evidence type="ECO:0000256" key="1">
    <source>
        <dbReference type="SAM" id="SignalP"/>
    </source>
</evidence>
<organism evidence="2">
    <name type="scientific">Ixodes scapularis</name>
    <name type="common">Black-legged tick</name>
    <name type="synonym">Deer tick</name>
    <dbReference type="NCBI Taxonomy" id="6945"/>
    <lineage>
        <taxon>Eukaryota</taxon>
        <taxon>Metazoa</taxon>
        <taxon>Ecdysozoa</taxon>
        <taxon>Arthropoda</taxon>
        <taxon>Chelicerata</taxon>
        <taxon>Arachnida</taxon>
        <taxon>Acari</taxon>
        <taxon>Parasitiformes</taxon>
        <taxon>Ixodida</taxon>
        <taxon>Ixodoidea</taxon>
        <taxon>Ixodidae</taxon>
        <taxon>Ixodinae</taxon>
        <taxon>Ixodes</taxon>
    </lineage>
</organism>
<dbReference type="EMBL" id="GHJT01008301">
    <property type="protein sequence ID" value="MOY42272.1"/>
    <property type="molecule type" value="Transcribed_RNA"/>
</dbReference>
<name>A0A4D5RY43_IXOSC</name>
<evidence type="ECO:0000313" key="2">
    <source>
        <dbReference type="EMBL" id="MOY42272.1"/>
    </source>
</evidence>
<feature type="signal peptide" evidence="1">
    <location>
        <begin position="1"/>
        <end position="17"/>
    </location>
</feature>
<accession>A0A4D5RY43</accession>
<keyword evidence="1" id="KW-0732">Signal</keyword>
<reference evidence="2" key="1">
    <citation type="submission" date="2019-04" db="EMBL/GenBank/DDBJ databases">
        <title>An insight into the mialome of Ixodes scapularis.</title>
        <authorList>
            <person name="Ribeiro J.M."/>
            <person name="Mather T.N."/>
            <person name="Karim S."/>
        </authorList>
    </citation>
    <scope>NUCLEOTIDE SEQUENCE</scope>
</reference>
<dbReference type="AlphaFoldDB" id="A0A4D5RY43"/>